<dbReference type="Gene3D" id="3.40.640.10">
    <property type="entry name" value="Type I PLP-dependent aspartate aminotransferase-like (Major domain)"/>
    <property type="match status" value="1"/>
</dbReference>
<keyword evidence="6" id="KW-0732">Signal</keyword>
<dbReference type="FunFam" id="3.90.1150.10:FF:000041">
    <property type="entry name" value="Low-specificity L-threonine aldolase"/>
    <property type="match status" value="1"/>
</dbReference>
<dbReference type="InterPro" id="IPR015422">
    <property type="entry name" value="PyrdxlP-dep_Trfase_small"/>
</dbReference>
<evidence type="ECO:0000256" key="6">
    <source>
        <dbReference type="SAM" id="SignalP"/>
    </source>
</evidence>
<dbReference type="PANTHER" id="PTHR48097:SF9">
    <property type="entry name" value="L-THREONINE ALDOLASE"/>
    <property type="match status" value="1"/>
</dbReference>
<organism evidence="8 9">
    <name type="scientific">Nannochloropsis gaditana</name>
    <dbReference type="NCBI Taxonomy" id="72520"/>
    <lineage>
        <taxon>Eukaryota</taxon>
        <taxon>Sar</taxon>
        <taxon>Stramenopiles</taxon>
        <taxon>Ochrophyta</taxon>
        <taxon>Eustigmatophyceae</taxon>
        <taxon>Eustigmatales</taxon>
        <taxon>Monodopsidaceae</taxon>
        <taxon>Nannochloropsis</taxon>
    </lineage>
</organism>
<dbReference type="InterPro" id="IPR023603">
    <property type="entry name" value="Low_specificity_L-TA-like"/>
</dbReference>
<dbReference type="GO" id="GO:0006545">
    <property type="term" value="P:glycine biosynthetic process"/>
    <property type="evidence" value="ECO:0007669"/>
    <property type="project" value="TreeGrafter"/>
</dbReference>
<feature type="chain" id="PRO_5004900319" evidence="6">
    <location>
        <begin position="25"/>
        <end position="912"/>
    </location>
</feature>
<evidence type="ECO:0000256" key="2">
    <source>
        <dbReference type="ARBA" id="ARBA00006966"/>
    </source>
</evidence>
<dbReference type="NCBIfam" id="NF041359">
    <property type="entry name" value="GntG_guanitoxin"/>
    <property type="match status" value="1"/>
</dbReference>
<comment type="similarity">
    <text evidence="2">Belongs to the threonine aldolase family.</text>
</comment>
<dbReference type="InterPro" id="IPR001597">
    <property type="entry name" value="ArAA_b-elim_lyase/Thr_aldolase"/>
</dbReference>
<proteinExistence type="inferred from homology"/>
<dbReference type="EMBL" id="AZIL01002132">
    <property type="protein sequence ID" value="EWM22625.1"/>
    <property type="molecule type" value="Genomic_DNA"/>
</dbReference>
<evidence type="ECO:0000313" key="8">
    <source>
        <dbReference type="EMBL" id="EWM22625.1"/>
    </source>
</evidence>
<dbReference type="SUPFAM" id="SSF53383">
    <property type="entry name" value="PLP-dependent transferases"/>
    <property type="match status" value="1"/>
</dbReference>
<keyword evidence="9" id="KW-1185">Reference proteome</keyword>
<evidence type="ECO:0000256" key="4">
    <source>
        <dbReference type="ARBA" id="ARBA00023239"/>
    </source>
</evidence>
<feature type="compositionally biased region" description="Low complexity" evidence="5">
    <location>
        <begin position="58"/>
        <end position="83"/>
    </location>
</feature>
<dbReference type="Pfam" id="PF01212">
    <property type="entry name" value="Beta_elim_lyase"/>
    <property type="match status" value="1"/>
</dbReference>
<feature type="signal peptide" evidence="6">
    <location>
        <begin position="1"/>
        <end position="24"/>
    </location>
</feature>
<keyword evidence="4" id="KW-0456">Lyase</keyword>
<dbReference type="InterPro" id="IPR015424">
    <property type="entry name" value="PyrdxlP-dep_Trfase"/>
</dbReference>
<feature type="compositionally biased region" description="Low complexity" evidence="5">
    <location>
        <begin position="873"/>
        <end position="884"/>
    </location>
</feature>
<comment type="caution">
    <text evidence="8">The sequence shown here is derived from an EMBL/GenBank/DDBJ whole genome shotgun (WGS) entry which is preliminary data.</text>
</comment>
<dbReference type="OrthoDB" id="10261951at2759"/>
<evidence type="ECO:0000256" key="1">
    <source>
        <dbReference type="ARBA" id="ARBA00001933"/>
    </source>
</evidence>
<feature type="region of interest" description="Disordered" evidence="5">
    <location>
        <begin position="675"/>
        <end position="718"/>
    </location>
</feature>
<dbReference type="GO" id="GO:0006567">
    <property type="term" value="P:L-threonine catabolic process"/>
    <property type="evidence" value="ECO:0007669"/>
    <property type="project" value="TreeGrafter"/>
</dbReference>
<comment type="cofactor">
    <cofactor evidence="1">
        <name>pyridoxal 5'-phosphate</name>
        <dbReference type="ChEBI" id="CHEBI:597326"/>
    </cofactor>
</comment>
<accession>W7T6H0</accession>
<dbReference type="Proteomes" id="UP000019335">
    <property type="component" value="Unassembled WGS sequence"/>
</dbReference>
<keyword evidence="3" id="KW-0663">Pyridoxal phosphate</keyword>
<evidence type="ECO:0000256" key="5">
    <source>
        <dbReference type="SAM" id="MobiDB-lite"/>
    </source>
</evidence>
<name>W7T6H0_9STRA</name>
<dbReference type="GO" id="GO:0008732">
    <property type="term" value="F:L-allo-threonine aldolase activity"/>
    <property type="evidence" value="ECO:0007669"/>
    <property type="project" value="TreeGrafter"/>
</dbReference>
<gene>
    <name evidence="8" type="ORF">Naga_100023g55</name>
</gene>
<dbReference type="GO" id="GO:0005829">
    <property type="term" value="C:cytosol"/>
    <property type="evidence" value="ECO:0007669"/>
    <property type="project" value="TreeGrafter"/>
</dbReference>
<dbReference type="FunFam" id="3.40.640.10:FF:000030">
    <property type="entry name" value="Low-specificity L-threonine aldolase"/>
    <property type="match status" value="1"/>
</dbReference>
<sequence length="912" mass="95810">MLRLSSRLAVIPLLLTVLCERSTAWVGPGLARPCVTGSFGSRIQNWHLRPEELPPRPSFLTLSSPLASASATSGSETTTSSPAGVPITSPTTNPPPYPAVAVRQGFSDFRSDTVTLPTQQMRKAMSKAEVGDDVFREDPTVDQLEREVASILGHEAALFVPSRTMGNLISIMIWCSARGSSFICGEKSHVFLCEEGGAAQFGGVSPFPVPHSEADGSLSLESLRKAIVEESSDASLAQLITLENPVDRCGGRVLSTTYLESVAALAHEHGLKLHLDGSRIWNAAVAAGVDVKEMTKHADSVTVCMSKGLGAPAGSLLVGSRAFTEKARKLRKALGGAMRQVGVLAAAGLVALKRTLPRLAEDHENARRLAKGLSTLPGLKVNVEAVETNIVMIDFEDRLPLSPPELLEELERRNVLALAVGPRRIRMVTHYDVSEGDIKKAITVFEKVLQPYKELFLNPPPPAAAAAAAAVEAAASAQVAAAAARAAAAVAVSQQQAGNVSLERGAPGVIDTTATVVVNNTLPGPTAAGSAAAGPASQAEETLVDVVVQGVSTSERGFVVVLAEKEGEGQEGSEGGRPRKALKVVVTPSDPMSAGLDVHAAETPEAITLLQLLQDIDVGSYLKHDALSSLVGVRAGHPVSLKRVVIEQLSAGRGVGGNNSNKRFKARLEVEVGDMEGASSSANEQALKEEERGGNSSAVSAPAGAIGDSVPPTGSAAPTRVVEPEVKSSFQAMALAFRYNARMAVVNNILEDPLVAIEFGDLRGILPDLLELKPGGMKASPTTVASALDLDAEYEILRLEKQLQAALAAGDQEAVVAKLRKQLALYAPDLQDLAGLEKGLPLLDSATPSFYANAAQGGVPKGEGNQSVETRHQQQQRQQQQQQQVPKRGNNKKVAMSPPYIPPPPLDLIDST</sequence>
<feature type="region of interest" description="Disordered" evidence="5">
    <location>
        <begin position="853"/>
        <end position="912"/>
    </location>
</feature>
<protein>
    <submittedName>
        <fullName evidence="8">Threonine aldolase</fullName>
    </submittedName>
</protein>
<feature type="domain" description="Aromatic amino acid beta-eliminating lyase/threonine aldolase" evidence="7">
    <location>
        <begin position="108"/>
        <end position="394"/>
    </location>
</feature>
<feature type="region of interest" description="Disordered" evidence="5">
    <location>
        <begin position="57"/>
        <end position="96"/>
    </location>
</feature>
<dbReference type="InterPro" id="IPR015421">
    <property type="entry name" value="PyrdxlP-dep_Trfase_major"/>
</dbReference>
<evidence type="ECO:0000256" key="3">
    <source>
        <dbReference type="ARBA" id="ARBA00022898"/>
    </source>
</evidence>
<reference evidence="8 9" key="1">
    <citation type="journal article" date="2014" name="Mol. Plant">
        <title>Chromosome Scale Genome Assembly and Transcriptome Profiling of Nannochloropsis gaditana in Nitrogen Depletion.</title>
        <authorList>
            <person name="Corteggiani Carpinelli E."/>
            <person name="Telatin A."/>
            <person name="Vitulo N."/>
            <person name="Forcato C."/>
            <person name="D'Angelo M."/>
            <person name="Schiavon R."/>
            <person name="Vezzi A."/>
            <person name="Giacometti G.M."/>
            <person name="Morosinotto T."/>
            <person name="Valle G."/>
        </authorList>
    </citation>
    <scope>NUCLEOTIDE SEQUENCE [LARGE SCALE GENOMIC DNA]</scope>
    <source>
        <strain evidence="8 9">B-31</strain>
    </source>
</reference>
<dbReference type="PANTHER" id="PTHR48097">
    <property type="entry name" value="L-THREONINE ALDOLASE-RELATED"/>
    <property type="match status" value="1"/>
</dbReference>
<evidence type="ECO:0000313" key="9">
    <source>
        <dbReference type="Proteomes" id="UP000019335"/>
    </source>
</evidence>
<dbReference type="AlphaFoldDB" id="W7T6H0"/>
<evidence type="ECO:0000259" key="7">
    <source>
        <dbReference type="Pfam" id="PF01212"/>
    </source>
</evidence>
<dbReference type="Gene3D" id="3.90.1150.10">
    <property type="entry name" value="Aspartate Aminotransferase, domain 1"/>
    <property type="match status" value="1"/>
</dbReference>